<organism evidence="1 2">
    <name type="scientific">Ranatra chinensis</name>
    <dbReference type="NCBI Taxonomy" id="642074"/>
    <lineage>
        <taxon>Eukaryota</taxon>
        <taxon>Metazoa</taxon>
        <taxon>Ecdysozoa</taxon>
        <taxon>Arthropoda</taxon>
        <taxon>Hexapoda</taxon>
        <taxon>Insecta</taxon>
        <taxon>Pterygota</taxon>
        <taxon>Neoptera</taxon>
        <taxon>Paraneoptera</taxon>
        <taxon>Hemiptera</taxon>
        <taxon>Heteroptera</taxon>
        <taxon>Panheteroptera</taxon>
        <taxon>Nepomorpha</taxon>
        <taxon>Nepidae</taxon>
        <taxon>Ranatrinae</taxon>
        <taxon>Ranatra</taxon>
    </lineage>
</organism>
<comment type="caution">
    <text evidence="1">The sequence shown here is derived from an EMBL/GenBank/DDBJ whole genome shotgun (WGS) entry which is preliminary data.</text>
</comment>
<dbReference type="AlphaFoldDB" id="A0ABD0ZI65"/>
<evidence type="ECO:0000313" key="1">
    <source>
        <dbReference type="EMBL" id="KAL1140483.1"/>
    </source>
</evidence>
<accession>A0ABD0ZI65</accession>
<keyword evidence="2" id="KW-1185">Reference proteome</keyword>
<protein>
    <submittedName>
        <fullName evidence="1">Uncharacterized protein</fullName>
    </submittedName>
</protein>
<dbReference type="Proteomes" id="UP001558652">
    <property type="component" value="Unassembled WGS sequence"/>
</dbReference>
<dbReference type="EMBL" id="JBFDAA010000001">
    <property type="protein sequence ID" value="KAL1140483.1"/>
    <property type="molecule type" value="Genomic_DNA"/>
</dbReference>
<proteinExistence type="predicted"/>
<evidence type="ECO:0000313" key="2">
    <source>
        <dbReference type="Proteomes" id="UP001558652"/>
    </source>
</evidence>
<name>A0ABD0ZI65_9HEMI</name>
<reference evidence="1 2" key="1">
    <citation type="submission" date="2024-07" db="EMBL/GenBank/DDBJ databases">
        <title>Chromosome-level genome assembly of the water stick insect Ranatra chinensis (Heteroptera: Nepidae).</title>
        <authorList>
            <person name="Liu X."/>
        </authorList>
    </citation>
    <scope>NUCLEOTIDE SEQUENCE [LARGE SCALE GENOMIC DNA]</scope>
    <source>
        <strain evidence="1">Cailab_2021Rc</strain>
        <tissue evidence="1">Muscle</tissue>
    </source>
</reference>
<sequence>MASNRQNIFYQSRKQETTEIEFSVNKFKLFHCILENHPNPLANAVILYPSIKLSSQIKETLAPWPALPWITTGQEVSPMGGLFHHKPCIGNAIWNHSASKPQSIEDGTENLRPRSLDWGNMSLMPINTGSSYNLFHSFRGYDLVTSKLQLYNNSEVEYVFWAFLIVGSSILLIH</sequence>
<gene>
    <name evidence="1" type="ORF">AAG570_000415</name>
</gene>